<evidence type="ECO:0000313" key="1">
    <source>
        <dbReference type="EMBL" id="SNR89687.1"/>
    </source>
</evidence>
<keyword evidence="2" id="KW-1185">Reference proteome</keyword>
<proteinExistence type="predicted"/>
<dbReference type="RefSeq" id="WP_089273846.1">
    <property type="nucleotide sequence ID" value="NZ_FZOC01000003.1"/>
</dbReference>
<dbReference type="AlphaFoldDB" id="A0A239A1Z8"/>
<dbReference type="EMBL" id="FZOC01000003">
    <property type="protein sequence ID" value="SNR89687.1"/>
    <property type="molecule type" value="Genomic_DNA"/>
</dbReference>
<name>A0A239A1Z8_9BACT</name>
<sequence length="255" mass="26911">MKKSAFITMLDKDEGLARLLYQEIARYGLAPGGHFWADDLPNMAWAAAAPELCAPQCGCWIIVGQAARFAEKTTRQGLSCLALAAQAAHGHGFPILLSPSGGKVAAAELPTPLKGAEVAPQGLGVKAVARANAPRQNNAQEYRLAPHPLPGLGFWLEVGPGRDPWRGAMLGATGAEPDAHGVGQAGSIPQTSTLHYPVRGMRLDLGGREFTAWGVQNELTAAESYFVRLNETPESLVFGAFPDADDASVFTVDLA</sequence>
<organism evidence="1 2">
    <name type="scientific">Humidesulfovibrio mexicanus</name>
    <dbReference type="NCBI Taxonomy" id="147047"/>
    <lineage>
        <taxon>Bacteria</taxon>
        <taxon>Pseudomonadati</taxon>
        <taxon>Thermodesulfobacteriota</taxon>
        <taxon>Desulfovibrionia</taxon>
        <taxon>Desulfovibrionales</taxon>
        <taxon>Desulfovibrionaceae</taxon>
        <taxon>Humidesulfovibrio</taxon>
    </lineage>
</organism>
<accession>A0A239A1Z8</accession>
<dbReference type="Proteomes" id="UP000198324">
    <property type="component" value="Unassembled WGS sequence"/>
</dbReference>
<dbReference type="OrthoDB" id="5431200at2"/>
<protein>
    <submittedName>
        <fullName evidence="1">Uncharacterized protein</fullName>
    </submittedName>
</protein>
<reference evidence="1 2" key="1">
    <citation type="submission" date="2017-06" db="EMBL/GenBank/DDBJ databases">
        <authorList>
            <person name="Kim H.J."/>
            <person name="Triplett B.A."/>
        </authorList>
    </citation>
    <scope>NUCLEOTIDE SEQUENCE [LARGE SCALE GENOMIC DNA]</scope>
    <source>
        <strain evidence="1 2">DSM 13116</strain>
    </source>
</reference>
<evidence type="ECO:0000313" key="2">
    <source>
        <dbReference type="Proteomes" id="UP000198324"/>
    </source>
</evidence>
<gene>
    <name evidence="1" type="ORF">SAMN04488503_1777</name>
</gene>